<feature type="coiled-coil region" evidence="10">
    <location>
        <begin position="872"/>
        <end position="899"/>
    </location>
</feature>
<dbReference type="GO" id="GO:0106274">
    <property type="term" value="F:NAD+-protein-arginine ADP-ribosyltransferase activity"/>
    <property type="evidence" value="ECO:0007669"/>
    <property type="project" value="UniProtKB-EC"/>
</dbReference>
<dbReference type="InterPro" id="IPR011990">
    <property type="entry name" value="TPR-like_helical_dom_sf"/>
</dbReference>
<evidence type="ECO:0000256" key="9">
    <source>
        <dbReference type="RuleBase" id="RU361228"/>
    </source>
</evidence>
<feature type="repeat" description="TPR" evidence="8">
    <location>
        <begin position="866"/>
        <end position="899"/>
    </location>
</feature>
<dbReference type="EMBL" id="CAJNOQ010002314">
    <property type="protein sequence ID" value="CAF0951248.1"/>
    <property type="molecule type" value="Genomic_DNA"/>
</dbReference>
<evidence type="ECO:0000256" key="1">
    <source>
        <dbReference type="ARBA" id="ARBA00009558"/>
    </source>
</evidence>
<sequence length="1173" mass="139077">MACQGNQRIINLQYPSNTSKKHKQEEVLAVKEDLETFSLLWLDAYVNTADNREVQQKLRTVINCIKTFDSVGPCQEYLERQDENEKILLIVSGSYGRQIVSKIHNLKQVTAIYVYCMNIISHLKWTRQFNKVMMITTSSTELIEKLSLDQRQRDKIEDLTMIPISISHQRKSTSNFNGDFMWSQLFLEVLLRVKQTPDDRQVLIQFCKEIYVDNDIQTKIIDEFERTYCPEKALWWYTRNTFLFKMLNNALRTNNIETLFLFRFFIEDLYNQLKNLHQNQCHQSQLTKVYRVQLLSVEEINMVQSSIGNYFSINKFLLTSTNGNLSSSLSSFITNCDNNTLQPVIFEINIDQSSNIECKPFANISKLSYFKDENEILFSIGTIFQIENVQCNEQDIWIINLNLCDENNDSKLKILLNQIRQESDLVSFDKMDHYDKAEKYFKYLLKNDNSQQHLWCYQSLGNIAHNKDNYNMAIYYYEKALEIAKKLSLNDKYLSKCYYNLGIVYSAKGDIDKAMEFYKNSYFNNEKHISSTSKSLLITRYYNNSSLLTRDSALFLWYQLLTKLMKESFTIKLFKYEKKNCKQNSFLFRLINKAIKTRHIENLFEFRYSLLDLQNQMSNKYDGITYHGTKMHEEELKKYLSKLNNLISFGAFLSTSRDKNVALTFTHIHLLEYEFTMKSILYEIHSDPTVETKTIINDDEVIFDISTVFKIVQININSSLITIVLYTTNEHEELINYYYNIAKKQMFVKTSKLLLGRLMCYLGEYKKADIYVKQIFNTLYDEQENIAAFYYDIASNYYSNSEYNEALNNYTLLLKYTHDNGLISQSMKYIGNIYFEYNNYLKAIEFYKQSLDIQIQILKPNFSFIANCYSALGMLYQKLNHFEQALKNYENALEIYAKQFDEEALANCCLDKGSVYEKMEQYDLALHQYQKALDIRIKLLPPTYQDIGIIYENMGHVYRRQNQDKLALEYFLKTLYTQKKSLDSNHPDIARTIFDIDSIYRENNDPDTCVEQHEICWLTIIFLHSKKLTLHLNELFNDQNNHVRFFDDLQNCFESIRMNPNQKLIIILSEYFASSDTLLELEKLDQIHLIYICLDDICQLDYFKLLALDYKKIQHVICDKDNDLEFHLTEDFLTFYRQLGNQFALQHDYSRAEYCYKQAQKYLQSLSDRMIVE</sequence>
<feature type="repeat" description="TPR" evidence="8">
    <location>
        <begin position="824"/>
        <end position="857"/>
    </location>
</feature>
<dbReference type="InterPro" id="IPR019734">
    <property type="entry name" value="TPR_rpt"/>
</dbReference>
<dbReference type="PROSITE" id="PS50293">
    <property type="entry name" value="TPR_REGION"/>
    <property type="match status" value="1"/>
</dbReference>
<dbReference type="OrthoDB" id="5587616at2759"/>
<comment type="caution">
    <text evidence="11">The sequence shown here is derived from an EMBL/GenBank/DDBJ whole genome shotgun (WGS) entry which is preliminary data.</text>
</comment>
<feature type="repeat" description="TPR" evidence="8">
    <location>
        <begin position="495"/>
        <end position="528"/>
    </location>
</feature>
<dbReference type="Pfam" id="PF13374">
    <property type="entry name" value="TPR_10"/>
    <property type="match status" value="1"/>
</dbReference>
<proteinExistence type="inferred from homology"/>
<evidence type="ECO:0000256" key="10">
    <source>
        <dbReference type="SAM" id="Coils"/>
    </source>
</evidence>
<keyword evidence="6 8" id="KW-0802">TPR repeat</keyword>
<evidence type="ECO:0000313" key="11">
    <source>
        <dbReference type="EMBL" id="CAF0951248.1"/>
    </source>
</evidence>
<gene>
    <name evidence="11" type="ORF">GPM918_LOCUS11256</name>
    <name evidence="12" type="ORF">SRO942_LOCUS11255</name>
</gene>
<keyword evidence="10" id="KW-0175">Coiled coil</keyword>
<dbReference type="GO" id="GO:0016779">
    <property type="term" value="F:nucleotidyltransferase activity"/>
    <property type="evidence" value="ECO:0007669"/>
    <property type="project" value="UniProtKB-KW"/>
</dbReference>
<dbReference type="Pfam" id="PF13424">
    <property type="entry name" value="TPR_12"/>
    <property type="match status" value="2"/>
</dbReference>
<dbReference type="Proteomes" id="UP000663829">
    <property type="component" value="Unassembled WGS sequence"/>
</dbReference>
<dbReference type="EMBL" id="CAJOBC010002313">
    <property type="protein sequence ID" value="CAF3726909.1"/>
    <property type="molecule type" value="Genomic_DNA"/>
</dbReference>
<accession>A0A814D9G9</accession>
<dbReference type="Pfam" id="PF01129">
    <property type="entry name" value="ART"/>
    <property type="match status" value="1"/>
</dbReference>
<dbReference type="Proteomes" id="UP000681722">
    <property type="component" value="Unassembled WGS sequence"/>
</dbReference>
<evidence type="ECO:0000313" key="13">
    <source>
        <dbReference type="Proteomes" id="UP000663829"/>
    </source>
</evidence>
<keyword evidence="3 9" id="KW-0808">Transferase</keyword>
<dbReference type="SUPFAM" id="SSF56399">
    <property type="entry name" value="ADP-ribosylation"/>
    <property type="match status" value="2"/>
</dbReference>
<keyword evidence="9" id="KW-0521">NADP</keyword>
<protein>
    <recommendedName>
        <fullName evidence="9">NAD(P)(+)--arginine ADP-ribosyltransferase</fullName>
        <ecNumber evidence="9">2.4.2.31</ecNumber>
    </recommendedName>
    <alternativeName>
        <fullName evidence="9">Mono(ADP-ribosyl)transferase</fullName>
    </alternativeName>
</protein>
<evidence type="ECO:0000256" key="3">
    <source>
        <dbReference type="ARBA" id="ARBA00022679"/>
    </source>
</evidence>
<keyword evidence="4" id="KW-0548">Nucleotidyltransferase</keyword>
<organism evidence="11 13">
    <name type="scientific">Didymodactylos carnosus</name>
    <dbReference type="NCBI Taxonomy" id="1234261"/>
    <lineage>
        <taxon>Eukaryota</taxon>
        <taxon>Metazoa</taxon>
        <taxon>Spiralia</taxon>
        <taxon>Gnathifera</taxon>
        <taxon>Rotifera</taxon>
        <taxon>Eurotatoria</taxon>
        <taxon>Bdelloidea</taxon>
        <taxon>Philodinida</taxon>
        <taxon>Philodinidae</taxon>
        <taxon>Didymodactylos</taxon>
    </lineage>
</organism>
<dbReference type="SUPFAM" id="SSF48452">
    <property type="entry name" value="TPR-like"/>
    <property type="match status" value="3"/>
</dbReference>
<dbReference type="PROSITE" id="PS50005">
    <property type="entry name" value="TPR"/>
    <property type="match status" value="6"/>
</dbReference>
<evidence type="ECO:0000313" key="12">
    <source>
        <dbReference type="EMBL" id="CAF3726909.1"/>
    </source>
</evidence>
<dbReference type="PROSITE" id="PS51996">
    <property type="entry name" value="TR_MART"/>
    <property type="match status" value="1"/>
</dbReference>
<feature type="repeat" description="TPR" evidence="8">
    <location>
        <begin position="906"/>
        <end position="939"/>
    </location>
</feature>
<dbReference type="SMART" id="SM00028">
    <property type="entry name" value="TPR"/>
    <property type="match status" value="8"/>
</dbReference>
<keyword evidence="2 9" id="KW-0328">Glycosyltransferase</keyword>
<feature type="repeat" description="TPR" evidence="8">
    <location>
        <begin position="454"/>
        <end position="487"/>
    </location>
</feature>
<evidence type="ECO:0000256" key="7">
    <source>
        <dbReference type="ARBA" id="ARBA00047597"/>
    </source>
</evidence>
<name>A0A814D9G9_9BILA</name>
<feature type="repeat" description="TPR" evidence="8">
    <location>
        <begin position="787"/>
        <end position="820"/>
    </location>
</feature>
<evidence type="ECO:0000256" key="6">
    <source>
        <dbReference type="ARBA" id="ARBA00022803"/>
    </source>
</evidence>
<dbReference type="EC" id="2.4.2.31" evidence="9"/>
<dbReference type="InterPro" id="IPR000768">
    <property type="entry name" value="ART"/>
</dbReference>
<dbReference type="Gene3D" id="1.25.40.10">
    <property type="entry name" value="Tetratricopeptide repeat domain"/>
    <property type="match status" value="3"/>
</dbReference>
<dbReference type="AlphaFoldDB" id="A0A814D9G9"/>
<dbReference type="Gene3D" id="3.90.176.10">
    <property type="entry name" value="Toxin ADP-ribosyltransferase, Chain A, domain 1"/>
    <property type="match status" value="2"/>
</dbReference>
<evidence type="ECO:0000256" key="4">
    <source>
        <dbReference type="ARBA" id="ARBA00022695"/>
    </source>
</evidence>
<comment type="similarity">
    <text evidence="1 9">Belongs to the Arg-specific ADP-ribosyltransferase family.</text>
</comment>
<dbReference type="Pfam" id="PF13181">
    <property type="entry name" value="TPR_8"/>
    <property type="match status" value="1"/>
</dbReference>
<keyword evidence="5" id="KW-0677">Repeat</keyword>
<keyword evidence="13" id="KW-1185">Reference proteome</keyword>
<dbReference type="PANTHER" id="PTHR45641:SF19">
    <property type="entry name" value="NEPHROCYSTIN-3"/>
    <property type="match status" value="1"/>
</dbReference>
<evidence type="ECO:0000256" key="8">
    <source>
        <dbReference type="PROSITE-ProRule" id="PRU00339"/>
    </source>
</evidence>
<evidence type="ECO:0000256" key="2">
    <source>
        <dbReference type="ARBA" id="ARBA00022676"/>
    </source>
</evidence>
<keyword evidence="9" id="KW-0520">NAD</keyword>
<evidence type="ECO:0000256" key="5">
    <source>
        <dbReference type="ARBA" id="ARBA00022737"/>
    </source>
</evidence>
<reference evidence="11" key="1">
    <citation type="submission" date="2021-02" db="EMBL/GenBank/DDBJ databases">
        <authorList>
            <person name="Nowell W R."/>
        </authorList>
    </citation>
    <scope>NUCLEOTIDE SEQUENCE</scope>
</reference>
<dbReference type="PANTHER" id="PTHR45641">
    <property type="entry name" value="TETRATRICOPEPTIDE REPEAT PROTEIN (AFU_ORTHOLOGUE AFUA_6G03870)"/>
    <property type="match status" value="1"/>
</dbReference>
<comment type="catalytic activity">
    <reaction evidence="7 9">
        <text>L-arginyl-[protein] + NAD(+) = N(omega)-(ADP-D-ribosyl)-L-arginyl-[protein] + nicotinamide + H(+)</text>
        <dbReference type="Rhea" id="RHEA:19149"/>
        <dbReference type="Rhea" id="RHEA-COMP:10532"/>
        <dbReference type="Rhea" id="RHEA-COMP:15087"/>
        <dbReference type="ChEBI" id="CHEBI:15378"/>
        <dbReference type="ChEBI" id="CHEBI:17154"/>
        <dbReference type="ChEBI" id="CHEBI:29965"/>
        <dbReference type="ChEBI" id="CHEBI:57540"/>
        <dbReference type="ChEBI" id="CHEBI:142554"/>
        <dbReference type="EC" id="2.4.2.31"/>
    </reaction>
</comment>